<sequence>MSEFVLGVDLDGVCADYTSAFRRIVAMERNVDADSLTTEVSWDFAEWGLNRDSFLELHKTSVQDHRMFKNMPALEGVSDALWRLSDAGVWIRIVTHRLVTHWGHALIVSDTVDWLDAKSIPYRDICFLGRKPEIEADAYVEDAPHNVVALRARGNTVIVFDQPYNRDLDGLRASNWVEVEAIVSELAAEKVGSFASQLPGVDAGADRLGRNQINET</sequence>
<accession>A0A6J6QDV2</accession>
<name>A0A6J6QDV2_9ZZZZ</name>
<dbReference type="GO" id="GO:0008253">
    <property type="term" value="F:5'-nucleotidase activity"/>
    <property type="evidence" value="ECO:0007669"/>
    <property type="project" value="InterPro"/>
</dbReference>
<dbReference type="InterPro" id="IPR010708">
    <property type="entry name" value="5'(3')-deoxyribonucleotidase"/>
</dbReference>
<dbReference type="Gene3D" id="3.40.50.1000">
    <property type="entry name" value="HAD superfamily/HAD-like"/>
    <property type="match status" value="1"/>
</dbReference>
<dbReference type="GO" id="GO:0009264">
    <property type="term" value="P:deoxyribonucleotide catabolic process"/>
    <property type="evidence" value="ECO:0007669"/>
    <property type="project" value="InterPro"/>
</dbReference>
<dbReference type="Pfam" id="PF06941">
    <property type="entry name" value="NT5C"/>
    <property type="match status" value="1"/>
</dbReference>
<dbReference type="InterPro" id="IPR023214">
    <property type="entry name" value="HAD_sf"/>
</dbReference>
<proteinExistence type="predicted"/>
<dbReference type="SUPFAM" id="SSF56784">
    <property type="entry name" value="HAD-like"/>
    <property type="match status" value="1"/>
</dbReference>
<gene>
    <name evidence="1" type="ORF">UFOPK2582_01242</name>
</gene>
<dbReference type="AlphaFoldDB" id="A0A6J6QDV2"/>
<reference evidence="1" key="1">
    <citation type="submission" date="2020-05" db="EMBL/GenBank/DDBJ databases">
        <authorList>
            <person name="Chiriac C."/>
            <person name="Salcher M."/>
            <person name="Ghai R."/>
            <person name="Kavagutti S V."/>
        </authorList>
    </citation>
    <scope>NUCLEOTIDE SEQUENCE</scope>
</reference>
<protein>
    <submittedName>
        <fullName evidence="1">Unannotated protein</fullName>
    </submittedName>
</protein>
<evidence type="ECO:0000313" key="1">
    <source>
        <dbReference type="EMBL" id="CAB4707345.1"/>
    </source>
</evidence>
<dbReference type="InterPro" id="IPR036412">
    <property type="entry name" value="HAD-like_sf"/>
</dbReference>
<organism evidence="1">
    <name type="scientific">freshwater metagenome</name>
    <dbReference type="NCBI Taxonomy" id="449393"/>
    <lineage>
        <taxon>unclassified sequences</taxon>
        <taxon>metagenomes</taxon>
        <taxon>ecological metagenomes</taxon>
    </lineage>
</organism>
<dbReference type="EMBL" id="CAEZXS010000161">
    <property type="protein sequence ID" value="CAB4707345.1"/>
    <property type="molecule type" value="Genomic_DNA"/>
</dbReference>